<reference evidence="2 3" key="1">
    <citation type="submission" date="2019-04" db="EMBL/GenBank/DDBJ databases">
        <title>High contiguity whole genome sequence and gene annotation resource for two Venturia nashicola isolates.</title>
        <authorList>
            <person name="Prokchorchik M."/>
            <person name="Won K."/>
            <person name="Lee Y."/>
            <person name="Choi E.D."/>
            <person name="Segonzac C."/>
            <person name="Sohn K.H."/>
        </authorList>
    </citation>
    <scope>NUCLEOTIDE SEQUENCE [LARGE SCALE GENOMIC DNA]</scope>
    <source>
        <strain evidence="2 3">PRI2</strain>
    </source>
</reference>
<organism evidence="2 3">
    <name type="scientific">Venturia nashicola</name>
    <dbReference type="NCBI Taxonomy" id="86259"/>
    <lineage>
        <taxon>Eukaryota</taxon>
        <taxon>Fungi</taxon>
        <taxon>Dikarya</taxon>
        <taxon>Ascomycota</taxon>
        <taxon>Pezizomycotina</taxon>
        <taxon>Dothideomycetes</taxon>
        <taxon>Pleosporomycetidae</taxon>
        <taxon>Venturiales</taxon>
        <taxon>Venturiaceae</taxon>
        <taxon>Venturia</taxon>
    </lineage>
</organism>
<protein>
    <submittedName>
        <fullName evidence="2">Calcium permeable stress-gated cation channel 1</fullName>
    </submittedName>
</protein>
<keyword evidence="1" id="KW-1133">Transmembrane helix</keyword>
<evidence type="ECO:0000313" key="2">
    <source>
        <dbReference type="EMBL" id="TID23351.1"/>
    </source>
</evidence>
<dbReference type="Pfam" id="PF14087">
    <property type="entry name" value="DUF4267"/>
    <property type="match status" value="1"/>
</dbReference>
<keyword evidence="1" id="KW-0812">Transmembrane</keyword>
<sequence>MSLLLTFKAISLTFSLLAITTGLQALLLPTSFSKSFGIPIHTPPPNPINPSYSNPEPLTTDAAVRSYISLMGIRQFTTGLTLLIFASQGKWIEMATILSILGFVVAGTDGIFLWKAGKRGQGIFHALPGALIAILSCAVVLFEG</sequence>
<gene>
    <name evidence="2" type="ORF">E6O75_ATG02987</name>
</gene>
<dbReference type="Proteomes" id="UP000298493">
    <property type="component" value="Unassembled WGS sequence"/>
</dbReference>
<dbReference type="EMBL" id="SNSC02000006">
    <property type="protein sequence ID" value="TID23351.1"/>
    <property type="molecule type" value="Genomic_DNA"/>
</dbReference>
<comment type="caution">
    <text evidence="2">The sequence shown here is derived from an EMBL/GenBank/DDBJ whole genome shotgun (WGS) entry which is preliminary data.</text>
</comment>
<evidence type="ECO:0000256" key="1">
    <source>
        <dbReference type="SAM" id="Phobius"/>
    </source>
</evidence>
<dbReference type="InterPro" id="IPR025363">
    <property type="entry name" value="DUF4267"/>
</dbReference>
<evidence type="ECO:0000313" key="3">
    <source>
        <dbReference type="Proteomes" id="UP000298493"/>
    </source>
</evidence>
<keyword evidence="1" id="KW-0472">Membrane</keyword>
<keyword evidence="3" id="KW-1185">Reference proteome</keyword>
<proteinExistence type="predicted"/>
<feature type="transmembrane region" description="Helical" evidence="1">
    <location>
        <begin position="122"/>
        <end position="142"/>
    </location>
</feature>
<feature type="transmembrane region" description="Helical" evidence="1">
    <location>
        <begin position="97"/>
        <end position="116"/>
    </location>
</feature>
<name>A0A4Z1PDX8_9PEZI</name>
<dbReference type="AlphaFoldDB" id="A0A4Z1PDX8"/>
<accession>A0A4Z1PDX8</accession>